<protein>
    <submittedName>
        <fullName evidence="1">Uncharacterized protein</fullName>
    </submittedName>
</protein>
<dbReference type="EMBL" id="BOPA01000003">
    <property type="protein sequence ID" value="GIJ13764.1"/>
    <property type="molecule type" value="Genomic_DNA"/>
</dbReference>
<name>A0ABQ4I7A5_9ACTN</name>
<keyword evidence="2" id="KW-1185">Reference proteome</keyword>
<evidence type="ECO:0000313" key="1">
    <source>
        <dbReference type="EMBL" id="GIJ13764.1"/>
    </source>
</evidence>
<organism evidence="1 2">
    <name type="scientific">Micromonospora gifhornensis</name>
    <dbReference type="NCBI Taxonomy" id="84594"/>
    <lineage>
        <taxon>Bacteria</taxon>
        <taxon>Bacillati</taxon>
        <taxon>Actinomycetota</taxon>
        <taxon>Actinomycetes</taxon>
        <taxon>Micromonosporales</taxon>
        <taxon>Micromonosporaceae</taxon>
        <taxon>Micromonospora</taxon>
    </lineage>
</organism>
<gene>
    <name evidence="1" type="ORF">Vgi01_04480</name>
</gene>
<sequence length="61" mass="7044">MPGLLVHLVTLREQAAEQLADLHPEAYPRNLHQRFTDWVPVGLVLTTQGNNRPEESTDRRR</sequence>
<dbReference type="Proteomes" id="UP000647860">
    <property type="component" value="Unassembled WGS sequence"/>
</dbReference>
<proteinExistence type="predicted"/>
<comment type="caution">
    <text evidence="1">The sequence shown here is derived from an EMBL/GenBank/DDBJ whole genome shotgun (WGS) entry which is preliminary data.</text>
</comment>
<accession>A0ABQ4I7A5</accession>
<evidence type="ECO:0000313" key="2">
    <source>
        <dbReference type="Proteomes" id="UP000647860"/>
    </source>
</evidence>
<reference evidence="1 2" key="1">
    <citation type="submission" date="2021-01" db="EMBL/GenBank/DDBJ databases">
        <title>Whole genome shotgun sequence of Verrucosispora gifhornensis NBRC 16317.</title>
        <authorList>
            <person name="Komaki H."/>
            <person name="Tamura T."/>
        </authorList>
    </citation>
    <scope>NUCLEOTIDE SEQUENCE [LARGE SCALE GENOMIC DNA]</scope>
    <source>
        <strain evidence="1 2">NBRC 16317</strain>
    </source>
</reference>